<keyword evidence="3" id="KW-1185">Reference proteome</keyword>
<sequence>MWKEWRRRRAEQRVRPGDGRALQRFRWWQLLFRALFHLRLTRPDGGTALYTVDVRHWMGGSSDEVKAQLYLDGKQHATSKLPARFPVPGGSVEVAMSGFGLKRCHFLTDAGTEHQLTPDRASAEGRRARLEHTSPGLSRAIGSVSVLVLIVSLALLLTQIAAPLTEIPAVAERVGEFSAPRLPVWLNAMLVLSTVLASTERAWRLRYHWLLDGGVG</sequence>
<dbReference type="AlphaFoldDB" id="A0A286E0H5"/>
<feature type="transmembrane region" description="Helical" evidence="1">
    <location>
        <begin position="182"/>
        <end position="199"/>
    </location>
</feature>
<keyword evidence="1" id="KW-0812">Transmembrane</keyword>
<evidence type="ECO:0000256" key="1">
    <source>
        <dbReference type="SAM" id="Phobius"/>
    </source>
</evidence>
<dbReference type="Proteomes" id="UP000219072">
    <property type="component" value="Unassembled WGS sequence"/>
</dbReference>
<reference evidence="2 3" key="1">
    <citation type="submission" date="2017-09" db="EMBL/GenBank/DDBJ databases">
        <authorList>
            <person name="Ehlers B."/>
            <person name="Leendertz F.H."/>
        </authorList>
    </citation>
    <scope>NUCLEOTIDE SEQUENCE [LARGE SCALE GENOMIC DNA]</scope>
    <source>
        <strain evidence="2 3">CGMCC 4.7095</strain>
    </source>
</reference>
<feature type="transmembrane region" description="Helical" evidence="1">
    <location>
        <begin position="136"/>
        <end position="162"/>
    </location>
</feature>
<keyword evidence="1" id="KW-0472">Membrane</keyword>
<evidence type="ECO:0000313" key="2">
    <source>
        <dbReference type="EMBL" id="SOD64409.1"/>
    </source>
</evidence>
<accession>A0A286E0H5</accession>
<proteinExistence type="predicted"/>
<keyword evidence="1" id="KW-1133">Transmembrane helix</keyword>
<dbReference type="EMBL" id="OCNE01000016">
    <property type="protein sequence ID" value="SOD64409.1"/>
    <property type="molecule type" value="Genomic_DNA"/>
</dbReference>
<name>A0A286E0H5_9ACTN</name>
<evidence type="ECO:0000313" key="3">
    <source>
        <dbReference type="Proteomes" id="UP000219072"/>
    </source>
</evidence>
<dbReference type="RefSeq" id="WP_097232839.1">
    <property type="nucleotide sequence ID" value="NZ_OCNE01000016.1"/>
</dbReference>
<gene>
    <name evidence="2" type="ORF">SAMN06297387_116133</name>
</gene>
<dbReference type="OrthoDB" id="2716688at2"/>
<protein>
    <submittedName>
        <fullName evidence="2">Uncharacterized protein</fullName>
    </submittedName>
</protein>
<organism evidence="2 3">
    <name type="scientific">Streptomyces zhaozhouensis</name>
    <dbReference type="NCBI Taxonomy" id="1300267"/>
    <lineage>
        <taxon>Bacteria</taxon>
        <taxon>Bacillati</taxon>
        <taxon>Actinomycetota</taxon>
        <taxon>Actinomycetes</taxon>
        <taxon>Kitasatosporales</taxon>
        <taxon>Streptomycetaceae</taxon>
        <taxon>Streptomyces</taxon>
    </lineage>
</organism>